<protein>
    <submittedName>
        <fullName evidence="2">Transmembrane protein 94</fullName>
    </submittedName>
</protein>
<dbReference type="Proteomes" id="UP000694414">
    <property type="component" value="Unplaced"/>
</dbReference>
<dbReference type="PANTHER" id="PTHR13219">
    <property type="entry name" value="TRANSMEMBRANE PROTEIN 94"/>
    <property type="match status" value="1"/>
</dbReference>
<proteinExistence type="predicted"/>
<feature type="transmembrane region" description="Helical" evidence="1">
    <location>
        <begin position="74"/>
        <end position="94"/>
    </location>
</feature>
<keyword evidence="1" id="KW-0472">Membrane</keyword>
<name>A0A8C8Y9P4_PROSS</name>
<evidence type="ECO:0000256" key="1">
    <source>
        <dbReference type="SAM" id="Phobius"/>
    </source>
</evidence>
<evidence type="ECO:0000313" key="2">
    <source>
        <dbReference type="Ensembl" id="ENSPSMP00000000448.1"/>
    </source>
</evidence>
<keyword evidence="3" id="KW-1185">Reference proteome</keyword>
<dbReference type="GeneTree" id="ENSGT00390000016550"/>
<keyword evidence="1" id="KW-0812">Transmembrane</keyword>
<keyword evidence="1" id="KW-1133">Transmembrane helix</keyword>
<reference evidence="2" key="1">
    <citation type="submission" date="2025-08" db="UniProtKB">
        <authorList>
            <consortium name="Ensembl"/>
        </authorList>
    </citation>
    <scope>IDENTIFICATION</scope>
</reference>
<dbReference type="InterPro" id="IPR039720">
    <property type="entry name" value="TMEM94"/>
</dbReference>
<feature type="transmembrane region" description="Helical" evidence="1">
    <location>
        <begin position="106"/>
        <end position="123"/>
    </location>
</feature>
<reference evidence="2" key="2">
    <citation type="submission" date="2025-09" db="UniProtKB">
        <authorList>
            <consortium name="Ensembl"/>
        </authorList>
    </citation>
    <scope>IDENTIFICATION</scope>
</reference>
<accession>A0A8C8Y9P4</accession>
<dbReference type="PANTHER" id="PTHR13219:SF6">
    <property type="entry name" value="TRANSMEMBRANE PROTEIN 94"/>
    <property type="match status" value="1"/>
</dbReference>
<gene>
    <name evidence="2" type="primary">TMEM94</name>
</gene>
<evidence type="ECO:0000313" key="3">
    <source>
        <dbReference type="Proteomes" id="UP000694414"/>
    </source>
</evidence>
<sequence length="190" mass="21436">MLFKQAELWMPHQGKRNKGEPPVALGLSTRKALSILKEQLEAVLEGRLKERKKHLTWKEVWRSSFLHHSNRCSCFHWPGASLMLLAVLLLLGCYGGQPAGSLGVELVNASALFLLLLLNLVLIGRQDRLKRREVERRLRGIIDQIQGEVEPPHSSHEDLTDDLSTRSFCHPEVEEEVWPAPMGPTLGQAV</sequence>
<dbReference type="AlphaFoldDB" id="A0A8C8Y9P4"/>
<organism evidence="2 3">
    <name type="scientific">Prolemur simus</name>
    <name type="common">Greater bamboo lemur</name>
    <name type="synonym">Hapalemur simus</name>
    <dbReference type="NCBI Taxonomy" id="1328070"/>
    <lineage>
        <taxon>Eukaryota</taxon>
        <taxon>Metazoa</taxon>
        <taxon>Chordata</taxon>
        <taxon>Craniata</taxon>
        <taxon>Vertebrata</taxon>
        <taxon>Euteleostomi</taxon>
        <taxon>Mammalia</taxon>
        <taxon>Eutheria</taxon>
        <taxon>Euarchontoglires</taxon>
        <taxon>Primates</taxon>
        <taxon>Strepsirrhini</taxon>
        <taxon>Lemuriformes</taxon>
        <taxon>Lemuridae</taxon>
        <taxon>Prolemur</taxon>
    </lineage>
</organism>
<dbReference type="Ensembl" id="ENSPSMT00000000514.1">
    <property type="protein sequence ID" value="ENSPSMP00000000448.1"/>
    <property type="gene ID" value="ENSPSMG00000000357.1"/>
</dbReference>